<gene>
    <name evidence="2" type="ORF">QM524_00960</name>
</gene>
<evidence type="ECO:0000313" key="3">
    <source>
        <dbReference type="Proteomes" id="UP001236507"/>
    </source>
</evidence>
<evidence type="ECO:0008006" key="4">
    <source>
        <dbReference type="Google" id="ProtNLM"/>
    </source>
</evidence>
<comment type="caution">
    <text evidence="2">The sequence shown here is derived from an EMBL/GenBank/DDBJ whole genome shotgun (WGS) entry which is preliminary data.</text>
</comment>
<dbReference type="Proteomes" id="UP001236507">
    <property type="component" value="Unassembled WGS sequence"/>
</dbReference>
<feature type="signal peptide" evidence="1">
    <location>
        <begin position="1"/>
        <end position="20"/>
    </location>
</feature>
<feature type="chain" id="PRO_5047413171" description="TANFOR domain-containing protein" evidence="1">
    <location>
        <begin position="21"/>
        <end position="2050"/>
    </location>
</feature>
<organism evidence="2 3">
    <name type="scientific">Flectobacillus roseus</name>
    <dbReference type="NCBI Taxonomy" id="502259"/>
    <lineage>
        <taxon>Bacteria</taxon>
        <taxon>Pseudomonadati</taxon>
        <taxon>Bacteroidota</taxon>
        <taxon>Cytophagia</taxon>
        <taxon>Cytophagales</taxon>
        <taxon>Flectobacillaceae</taxon>
        <taxon>Flectobacillus</taxon>
    </lineage>
</organism>
<name>A0ABT6Y2H2_9BACT</name>
<dbReference type="RefSeq" id="WP_283343077.1">
    <property type="nucleotide sequence ID" value="NZ_JASHIF010000002.1"/>
</dbReference>
<sequence length="2050" mass="222846">MKKLFLFLSLLMGVGFDSFCQTLSGINVQTIFPPPYSPRLKDYAPDGANNSLRVILTNTTPNPVDVKLLGEIKGQNNGVRAVTRDSYQPSSPITLPGNGVPVEIEIFGSNQNFFTESNIDITGIDPKSLIGGLIPQGFYEFCIKVAPYNQRPAILNGNEPRGCIMIPITYIEPPRLTMPVCDPVTPIQSTNPQNIVFNWTPCVGNIAGAQINYDFYLVRVPEGQNPNDAINNAINRNVGNPYSEKGLVAPNLIFGANYPELANGLYAWMVVAKDANEKIFLQNDGKSEVCTFRVGAQGEMLAANSSIVKCKNAKFPADLIAVKQTDLTGKTIKIGNFDMTIDQAVDSPDGWSGNGRITWNYVPLKVKFSKLKINAANQAISGLANGSDEGFQMPGITPPDLSTYKNISVDYLKTYTNLLTSKLWNDLKGQMAVSLPIGYSTGAGLIGINYFTIAPDGAEMGALLNVKMPEDNSFLSMAATEMCMLPDKLFPKNAVLYLVKDFKAPYTPITFKQSHYPQNDGTYAILDEDSVRHVHVEANLNLGKNVLELNDDNGNTLPGDVITQLKFDFNKWNDWVATVTVPTFGLKDAGGISVKGLDAFYDHSDFRNPPNFSPPAEYDGERGNTFKGLYLQRVDVLLPKSLGGGGNNRLSFAASNMVFDSDGLTARFTPSRYPLLDYTTGKMGKLAFSVDSFEVLIVKNALIRGNMVGKIQLPISSDVLDYTCNLRNGLDSLKILVKPKPQGYNVPVFMANMKIAPNSVFVIGLIKDKDPEFLFSLNGTLTLDSKPPLNMVVPDLTFENFSLSTFKALGGDEIAGSGIYLQTGEWYLEGGLAGEHEKDPANKDVKGGPHEDIIMTSAVANGGKESKMGGFPIQLIPPKFVKNNIGLGFEFGVKVMVGGEDASLANASGTVQVLGRLDFINGKLTPSFKGVYPSRFTIDGQFGPANVKGELKFYYDDAKYGTGLSGWGKVKIPNLATVESNIIFGNTNDYYYGYMDASVVANPGFVLVPPLTLTGFGGGLYFNMKQEGTVDAKIANKPLSDAEKMELNNAPGVTKSGLVYSPQKGAWGLKARVYMSVADARLLTASVGLEAGFANGALNNFNATGSVNIISKDGTPDDPTTLVKGSVAFNYLAPGIYDVNADITAGILGTNVQVPLRVHFDPQNWHIKLGDPLDTQKRIAFNILDLNLPVVKAHLGAKFYIAMGNDLGGLPELPAEVSNFMGGANAAADQYRNAQYSKVASKTNVSTDEDGRVTSVPKFSILVGGQLQGSFDATVAILSVNASAILGFDAALEYGIECEQGGQALGWNGWYANAQMYAYLNGGAYIDLDSWFAAGRFKICEVTAGAILKGGIPNPMWMSGRVKVQGNVLGLIKINTGFDLAFGEQCTPTNNKDNGLDGIEIIGDISPANGENAVETDAPITVTFNTSIGQDYELAMPDNTVKTFRFKLKEYKLTYEDSKNGGRLTTFDGFQAPEWVNDNQQLILSKNKHFASTSKHKFSISLGIEEIGGKGDNANRSEEKTVEFSTAKQPDYIKFSNVNYTWPLEGQNYFLKNQLPQGVIEGQIPDEAFRSTVDGSDSKFSALLTGKYIYKAVYIPKDGGDTLTTGVYYDKQNQVKFDIPNNLQNDKTYRVEIRRIYQSAVGSAINLNQQLLASAMVKEKVTVAKASAFLRSQEDFFYINKNALNRSATSSSSIPKSKVIYDIVFKTSKYSTINEKLSAVNFERAEYRNTNNVQSADYLVMDIKPTNGSAENFDDAELYGYTRNGKNQPALLNVSSPMKAGVVSFDTYIQNEVYTPLVNFGAKQVGVYYGVPELRKIVGIGTPDLAVSIQRQSLIGQVGSIGSVNLNTSLNGLQTTVNQPASNQPTTSGGVKATLGNISMISSALRMDDIIGPSLTFFPLEDEPTRMYSFAFKVDQVAYHDFYAVKNFGENMVKTRQALNTSLGNWKNVSLGFGSVFANINVQGTSRSLTLNISASSMARNFSNADLDVYNGYQSSSYYTFKPRTGGTTAYITLDYKPYPDAPTNRVEKAFTFGTTAFMPSPIVGGYFKF</sequence>
<accession>A0ABT6Y2H2</accession>
<evidence type="ECO:0000313" key="2">
    <source>
        <dbReference type="EMBL" id="MDI9857764.1"/>
    </source>
</evidence>
<dbReference type="EMBL" id="JASHIF010000002">
    <property type="protein sequence ID" value="MDI9857764.1"/>
    <property type="molecule type" value="Genomic_DNA"/>
</dbReference>
<proteinExistence type="predicted"/>
<reference evidence="2 3" key="1">
    <citation type="submission" date="2023-05" db="EMBL/GenBank/DDBJ databases">
        <title>Novel species of genus Flectobacillus isolated from stream in China.</title>
        <authorList>
            <person name="Lu H."/>
        </authorList>
    </citation>
    <scope>NUCLEOTIDE SEQUENCE [LARGE SCALE GENOMIC DNA]</scope>
    <source>
        <strain evidence="2 3">KCTC 42575</strain>
    </source>
</reference>
<keyword evidence="3" id="KW-1185">Reference proteome</keyword>
<evidence type="ECO:0000256" key="1">
    <source>
        <dbReference type="SAM" id="SignalP"/>
    </source>
</evidence>
<keyword evidence="1" id="KW-0732">Signal</keyword>
<protein>
    <recommendedName>
        <fullName evidence="4">TANFOR domain-containing protein</fullName>
    </recommendedName>
</protein>